<protein>
    <submittedName>
        <fullName evidence="1">Uncharacterized protein</fullName>
    </submittedName>
</protein>
<accession>A0ABR2LGZ5</accession>
<reference evidence="1 2" key="1">
    <citation type="journal article" date="2022" name="Nat. Plants">
        <title>Genomes of leafy and leafless Platanthera orchids illuminate the evolution of mycoheterotrophy.</title>
        <authorList>
            <person name="Li M.H."/>
            <person name="Liu K.W."/>
            <person name="Li Z."/>
            <person name="Lu H.C."/>
            <person name="Ye Q.L."/>
            <person name="Zhang D."/>
            <person name="Wang J.Y."/>
            <person name="Li Y.F."/>
            <person name="Zhong Z.M."/>
            <person name="Liu X."/>
            <person name="Yu X."/>
            <person name="Liu D.K."/>
            <person name="Tu X.D."/>
            <person name="Liu B."/>
            <person name="Hao Y."/>
            <person name="Liao X.Y."/>
            <person name="Jiang Y.T."/>
            <person name="Sun W.H."/>
            <person name="Chen J."/>
            <person name="Chen Y.Q."/>
            <person name="Ai Y."/>
            <person name="Zhai J.W."/>
            <person name="Wu S.S."/>
            <person name="Zhou Z."/>
            <person name="Hsiao Y.Y."/>
            <person name="Wu W.L."/>
            <person name="Chen Y.Y."/>
            <person name="Lin Y.F."/>
            <person name="Hsu J.L."/>
            <person name="Li C.Y."/>
            <person name="Wang Z.W."/>
            <person name="Zhao X."/>
            <person name="Zhong W.Y."/>
            <person name="Ma X.K."/>
            <person name="Ma L."/>
            <person name="Huang J."/>
            <person name="Chen G.Z."/>
            <person name="Huang M.Z."/>
            <person name="Huang L."/>
            <person name="Peng D.H."/>
            <person name="Luo Y.B."/>
            <person name="Zou S.Q."/>
            <person name="Chen S.P."/>
            <person name="Lan S."/>
            <person name="Tsai W.C."/>
            <person name="Van de Peer Y."/>
            <person name="Liu Z.J."/>
        </authorList>
    </citation>
    <scope>NUCLEOTIDE SEQUENCE [LARGE SCALE GENOMIC DNA]</scope>
    <source>
        <strain evidence="1">Lor288</strain>
    </source>
</reference>
<gene>
    <name evidence="1" type="ORF">KSP40_PGU015431</name>
</gene>
<organism evidence="1 2">
    <name type="scientific">Platanthera guangdongensis</name>
    <dbReference type="NCBI Taxonomy" id="2320717"/>
    <lineage>
        <taxon>Eukaryota</taxon>
        <taxon>Viridiplantae</taxon>
        <taxon>Streptophyta</taxon>
        <taxon>Embryophyta</taxon>
        <taxon>Tracheophyta</taxon>
        <taxon>Spermatophyta</taxon>
        <taxon>Magnoliopsida</taxon>
        <taxon>Liliopsida</taxon>
        <taxon>Asparagales</taxon>
        <taxon>Orchidaceae</taxon>
        <taxon>Orchidoideae</taxon>
        <taxon>Orchideae</taxon>
        <taxon>Orchidinae</taxon>
        <taxon>Platanthera</taxon>
    </lineage>
</organism>
<name>A0ABR2LGZ5_9ASPA</name>
<dbReference type="Proteomes" id="UP001412067">
    <property type="component" value="Unassembled WGS sequence"/>
</dbReference>
<evidence type="ECO:0000313" key="1">
    <source>
        <dbReference type="EMBL" id="KAK8940073.1"/>
    </source>
</evidence>
<evidence type="ECO:0000313" key="2">
    <source>
        <dbReference type="Proteomes" id="UP001412067"/>
    </source>
</evidence>
<comment type="caution">
    <text evidence="1">The sequence shown here is derived from an EMBL/GenBank/DDBJ whole genome shotgun (WGS) entry which is preliminary data.</text>
</comment>
<proteinExistence type="predicted"/>
<keyword evidence="2" id="KW-1185">Reference proteome</keyword>
<sequence length="143" mass="15551">MKRAAPSKSTNKKYVCMRQRNKEPMKHLQIVLCTSNRLSESQLSDGRDSDSEAGKCGVSCGEKRRGDEMQRRETGDAAGAVELVHMGGASSCGSALGAASRSVRDVRLDAHVLRVCVLQLCSYDFVYVSFMSNSSLPAPLCFI</sequence>
<dbReference type="EMBL" id="JBBWWR010000020">
    <property type="protein sequence ID" value="KAK8940073.1"/>
    <property type="molecule type" value="Genomic_DNA"/>
</dbReference>